<gene>
    <name evidence="6" type="ordered locus">ATP_00035</name>
</gene>
<protein>
    <recommendedName>
        <fullName evidence="5">Solute-binding protein family 5 domain-containing protein</fullName>
    </recommendedName>
</protein>
<keyword evidence="4" id="KW-1133">Transmembrane helix</keyword>
<dbReference type="KEGG" id="pml:ATP_00035"/>
<evidence type="ECO:0000256" key="4">
    <source>
        <dbReference type="SAM" id="Phobius"/>
    </source>
</evidence>
<reference evidence="6 7" key="1">
    <citation type="journal article" date="2008" name="BMC Genomics">
        <title>The linear chromosome of the plant-pathogenic mycoplasma 'Candidatus Phytoplasma mali'.</title>
        <authorList>
            <person name="Kube M."/>
            <person name="Schneider B."/>
            <person name="Kuhl H."/>
            <person name="Dandekar T."/>
            <person name="Heitmann K."/>
            <person name="Migdoll A.M."/>
            <person name="Reinhardt R."/>
            <person name="Seemueller E."/>
        </authorList>
    </citation>
    <scope>NUCLEOTIDE SEQUENCE [LARGE SCALE GENOMIC DNA]</scope>
    <source>
        <strain evidence="6 7">AT</strain>
    </source>
</reference>
<feature type="transmembrane region" description="Helical" evidence="4">
    <location>
        <begin position="7"/>
        <end position="30"/>
    </location>
</feature>
<dbReference type="GO" id="GO:0015833">
    <property type="term" value="P:peptide transport"/>
    <property type="evidence" value="ECO:0007669"/>
    <property type="project" value="TreeGrafter"/>
</dbReference>
<dbReference type="Gene3D" id="3.40.190.10">
    <property type="entry name" value="Periplasmic binding protein-like II"/>
    <property type="match status" value="1"/>
</dbReference>
<keyword evidence="7" id="KW-1185">Reference proteome</keyword>
<accession>B3R058</accession>
<dbReference type="Proteomes" id="UP000002020">
    <property type="component" value="Chromosome"/>
</dbReference>
<keyword evidence="4" id="KW-0472">Membrane</keyword>
<keyword evidence="3" id="KW-0732">Signal</keyword>
<dbReference type="PANTHER" id="PTHR30290:SF9">
    <property type="entry name" value="OLIGOPEPTIDE-BINDING PROTEIN APPA"/>
    <property type="match status" value="1"/>
</dbReference>
<evidence type="ECO:0000313" key="7">
    <source>
        <dbReference type="Proteomes" id="UP000002020"/>
    </source>
</evidence>
<dbReference type="PANTHER" id="PTHR30290">
    <property type="entry name" value="PERIPLASMIC BINDING COMPONENT OF ABC TRANSPORTER"/>
    <property type="match status" value="1"/>
</dbReference>
<dbReference type="STRING" id="37692.ATP_00035"/>
<dbReference type="GO" id="GO:1904680">
    <property type="term" value="F:peptide transmembrane transporter activity"/>
    <property type="evidence" value="ECO:0007669"/>
    <property type="project" value="TreeGrafter"/>
</dbReference>
<evidence type="ECO:0000256" key="2">
    <source>
        <dbReference type="ARBA" id="ARBA00022448"/>
    </source>
</evidence>
<evidence type="ECO:0000256" key="3">
    <source>
        <dbReference type="ARBA" id="ARBA00022729"/>
    </source>
</evidence>
<evidence type="ECO:0000313" key="6">
    <source>
        <dbReference type="EMBL" id="CAP18222.1"/>
    </source>
</evidence>
<dbReference type="Pfam" id="PF00496">
    <property type="entry name" value="SBP_bac_5"/>
    <property type="match status" value="1"/>
</dbReference>
<proteinExistence type="inferred from homology"/>
<organism evidence="7">
    <name type="scientific">Phytoplasma mali (strain AT)</name>
    <dbReference type="NCBI Taxonomy" id="482235"/>
    <lineage>
        <taxon>Bacteria</taxon>
        <taxon>Bacillati</taxon>
        <taxon>Mycoplasmatota</taxon>
        <taxon>Mollicutes</taxon>
        <taxon>Acholeplasmatales</taxon>
        <taxon>Acholeplasmataceae</taxon>
        <taxon>Candidatus Phytoplasma</taxon>
        <taxon>16SrX (Apple proliferation group)</taxon>
    </lineage>
</organism>
<comment type="similarity">
    <text evidence="1">Belongs to the bacterial solute-binding protein 5 family.</text>
</comment>
<feature type="domain" description="Solute-binding protein family 5" evidence="5">
    <location>
        <begin position="109"/>
        <end position="438"/>
    </location>
</feature>
<dbReference type="HOGENOM" id="CLU_453206_0_0_14"/>
<evidence type="ECO:0000256" key="1">
    <source>
        <dbReference type="ARBA" id="ARBA00005695"/>
    </source>
</evidence>
<name>B3R058_PHYMT</name>
<dbReference type="AlphaFoldDB" id="B3R058"/>
<keyword evidence="4" id="KW-0812">Transmembrane</keyword>
<dbReference type="InterPro" id="IPR000914">
    <property type="entry name" value="SBP_5_dom"/>
</dbReference>
<keyword evidence="2" id="KW-0813">Transport</keyword>
<dbReference type="EMBL" id="CU469464">
    <property type="protein sequence ID" value="CAP18222.1"/>
    <property type="molecule type" value="Genomic_DNA"/>
</dbReference>
<evidence type="ECO:0000259" key="5">
    <source>
        <dbReference type="Pfam" id="PF00496"/>
    </source>
</evidence>
<sequence length="602" mass="71445">MKFNYRRIILIFLIILIVLFSATIIIFQVLNINDPSLPKKEIFDFDSRITYKKAFNSLPYCLDPLKEVNVNKKSFEKKYQREILNFLTKPFINSEPEIVKDNEDNELIKVNFEINQNLTFENGEKINSDAVYNTIKNYLDHNKNKFSSENKIFHWLLRLKNALLYYNNKSKSHKDKKLTCFEKKDDLKFTLIFHSTYLNFDDDLKKIITNWVNNLVLLPSEYENNFQNYGEPRNNFVSYGEYKVKKYIPKEGLLLENINLDNKNIKNIFYQVITDEQKKVDDFYSGSLNEIELTSKPKEESLKFIPISASNDLLALFLNQGERNDASFFRDENIKKEVPTIIRNDNFKKALIKIIQKNRNSECISIEHIDNDMKKIYLENIPEDINDLLQKAYDECYDEWQQKNPSQSILVLELVCEDEPQKKAIAFFLKEQIEQNLNLDIKDKIKIEVKYFPLYTDITLAEFQCVYDLIITSCRTKEYFSLLEKINLSDLIKFKLNFSKDIEPNQIEKIKNKFNLPNDCEFNTLEIKNIYEKCQQEINQDKELNKKLLISLQKCLQETIQKNKSFLPLSENKKYIVYQTKSNELFNNDDISELLTKLNNKT</sequence>
<dbReference type="SUPFAM" id="SSF53850">
    <property type="entry name" value="Periplasmic binding protein-like II"/>
    <property type="match status" value="1"/>
</dbReference>
<dbReference type="InterPro" id="IPR039424">
    <property type="entry name" value="SBP_5"/>
</dbReference>